<sequence>MSLFRRTHMSPLSRPRALSPRWWPLAPALMVTAALHAQAVQQRFDIPPGPLEQVLARFAQAADVPLALQSGKLQGQHSPGLAGSYSVQAGFDALLAGSGYRIGKTASGYVLVPASEAATPSAATTPAASGSLPAIQISASADPGEQRWTARDSASTTKTATPLIEVPQSISVVTAERIAAMGATTARDALGYTPGVNISPYGSDSRYDWINLRGFDAYSPGFYLDGLPLRNANSFAVWRTENYGIEQLAVLRGPASVLYGQAGPGGVVNVVSKLPSADAPRELQVQLGSDRRRQVGADIGGAIDADGRLLYRVIGVVRDAELPAGGMKNDRLYLAPSLVWKISAATSLTLQAALLRDQGGVYTRTRPLVGSLVPTAIGTTIPSELYTGNPHFDHFSQDQELFGYRLAHRFDERFAFTQSARVGHMSTDYRAVQTPRFATLNAANPNDPVNFQNLTRNLFGSRESATMFSIDNQLQADFSTGAVRHTVLAGVDYQRSRFDAVSFSGGSAPLLNIAAPSYPNGPFVVPAPYSDNRAVLTQTGIYLQDQIKWNNGWEVTLGGRHDSASSTVDNRLDGSRTSSTDRKFTRRAAVLYHAANGLAPYLSYTESFNPTATVNPLTNQSFGPETGKQTEVGLRYQPPGTNDLYSAALFDLKRQNYISYDANFMPTQKGEIAVRGLELEAVTQPMAALRLTAAYSYTPRAVVTASSRPAEIGKQAAAVLLHQFSVWGDHRLGNGVRLGLGARYVSATSGNGGGTPVKVPGYTLLDGLLGYDFARWSLALNLRNLTDKRYLTNCDTTASMCYYGDQRSVLATASYRW</sequence>
<dbReference type="InterPro" id="IPR010105">
    <property type="entry name" value="TonB_sidphr_rcpt"/>
</dbReference>
<protein>
    <submittedName>
        <fullName evidence="17">Ferrichrome-iron receptor protein</fullName>
    </submittedName>
</protein>
<evidence type="ECO:0000256" key="6">
    <source>
        <dbReference type="ARBA" id="ARBA00022692"/>
    </source>
</evidence>
<evidence type="ECO:0000256" key="9">
    <source>
        <dbReference type="ARBA" id="ARBA00023065"/>
    </source>
</evidence>
<dbReference type="GO" id="GO:0015891">
    <property type="term" value="P:siderophore transport"/>
    <property type="evidence" value="ECO:0007669"/>
    <property type="project" value="InterPro"/>
</dbReference>
<evidence type="ECO:0000256" key="4">
    <source>
        <dbReference type="ARBA" id="ARBA00022452"/>
    </source>
</evidence>
<dbReference type="Proteomes" id="UP000000329">
    <property type="component" value="Chromosome"/>
</dbReference>
<dbReference type="InterPro" id="IPR000531">
    <property type="entry name" value="Beta-barrel_TonB"/>
</dbReference>
<keyword evidence="7" id="KW-0732">Signal</keyword>
<dbReference type="CDD" id="cd01347">
    <property type="entry name" value="ligand_gated_channel"/>
    <property type="match status" value="1"/>
</dbReference>
<dbReference type="InterPro" id="IPR037066">
    <property type="entry name" value="Plug_dom_sf"/>
</dbReference>
<dbReference type="SMART" id="SM00965">
    <property type="entry name" value="STN"/>
    <property type="match status" value="1"/>
</dbReference>
<dbReference type="InterPro" id="IPR012910">
    <property type="entry name" value="Plug_dom"/>
</dbReference>
<dbReference type="OrthoDB" id="127311at2"/>
<keyword evidence="5" id="KW-0410">Iron transport</keyword>
<dbReference type="InterPro" id="IPR036942">
    <property type="entry name" value="Beta-barrel_TonB_sf"/>
</dbReference>
<evidence type="ECO:0000256" key="7">
    <source>
        <dbReference type="ARBA" id="ARBA00022729"/>
    </source>
</evidence>
<dbReference type="GO" id="GO:0015344">
    <property type="term" value="F:siderophore uptake transmembrane transporter activity"/>
    <property type="evidence" value="ECO:0007669"/>
    <property type="project" value="TreeGrafter"/>
</dbReference>
<evidence type="ECO:0000256" key="12">
    <source>
        <dbReference type="ARBA" id="ARBA00023170"/>
    </source>
</evidence>
<proteinExistence type="inferred from homology"/>
<dbReference type="NCBIfam" id="TIGR01783">
    <property type="entry name" value="TonB-siderophor"/>
    <property type="match status" value="1"/>
</dbReference>
<dbReference type="FunFam" id="2.170.130.10:FF:000001">
    <property type="entry name" value="Catecholate siderophore TonB-dependent receptor"/>
    <property type="match status" value="1"/>
</dbReference>
<keyword evidence="12 17" id="KW-0675">Receptor</keyword>
<comment type="subcellular location">
    <subcellularLocation>
        <location evidence="1 14">Cell outer membrane</location>
        <topology evidence="1 14">Multi-pass membrane protein</topology>
    </subcellularLocation>
</comment>
<evidence type="ECO:0000313" key="17">
    <source>
        <dbReference type="EMBL" id="ADJ65978.1"/>
    </source>
</evidence>
<keyword evidence="8" id="KW-0408">Iron</keyword>
<evidence type="ECO:0000256" key="11">
    <source>
        <dbReference type="ARBA" id="ARBA00023136"/>
    </source>
</evidence>
<keyword evidence="6 14" id="KW-0812">Transmembrane</keyword>
<dbReference type="SUPFAM" id="SSF56935">
    <property type="entry name" value="Porins"/>
    <property type="match status" value="1"/>
</dbReference>
<reference evidence="17 18" key="1">
    <citation type="submission" date="2010-04" db="EMBL/GenBank/DDBJ databases">
        <title>The genome of Herbaspirillum seropedicae SmR1, an endophytic, nitrogen-fixing, plant-growth promoting beta-Proteobacteria.</title>
        <authorList>
            <person name="Pedrosa F.O."/>
            <person name="Monteiro R.A."/>
            <person name="Wassem R."/>
            <person name="Cruz L.M."/>
            <person name="Ayub R.A."/>
            <person name="Colauto N.B."/>
            <person name="Fernandez M.A."/>
            <person name="Fungaro M.H.P."/>
            <person name="Grisard E.C."/>
            <person name="Hungria M."/>
            <person name="Madeira H.M.F."/>
            <person name="Nodari R.O."/>
            <person name="Osaku C.A."/>
            <person name="Petzl-Erler M.L."/>
            <person name="Terenzi H."/>
            <person name="Vieira L.G.E."/>
            <person name="Almeida M.I.M."/>
            <person name="Alves L.R."/>
            <person name="Arantes O.M.N."/>
            <person name="Balsanelli E."/>
            <person name="Barcellos F.G."/>
            <person name="Baura V.A."/>
            <person name="Binde D.R."/>
            <person name="Campo R.J."/>
            <person name="Chubatsu L.S."/>
            <person name="Chueire L.M.O."/>
            <person name="Ciferri R.R."/>
            <person name="Correa L.C."/>
            <person name="da Conceicao Silva J.L."/>
            <person name="Dabul A.N.G."/>
            <person name="Dambros B.P."/>
            <person name="Faoro H."/>
            <person name="Favetti A."/>
            <person name="Friedermann G."/>
            <person name="Furlaneto M.C."/>
            <person name="Gasques L.S."/>
            <person name="Gimenes C.C.T."/>
            <person name="Gioppo N.M.R."/>
            <person name="Glienke-Blanco C."/>
            <person name="Godoy L.P."/>
            <person name="Guerra M.P."/>
            <person name="Karp S."/>
            <person name="Kava-Cordeiro V."/>
            <person name="Margarido V.P."/>
            <person name="Mathioni S.M."/>
            <person name="Menck-Soares M.A."/>
            <person name="Murace N.K."/>
            <person name="Nicolas M.F."/>
            <person name="Oliveira C.E.C."/>
            <person name="Pagnan N.A.B."/>
            <person name="Pamphile J.A."/>
            <person name="Patussi E.V."/>
            <person name="Pereira L.F.P."/>
            <person name="Pereira-Ferrari L."/>
            <person name="Pinto F.G.S."/>
            <person name="Precoma C."/>
            <person name="Prioli A.J."/>
            <person name="Prioli S.M.A.P."/>
            <person name="Raittz R.T."/>
            <person name="Ramos H.J.O."/>
            <person name="Ribeiro E.M.S.F."/>
            <person name="Rigo L.U."/>
            <person name="Rocha C.L.M.S.C."/>
            <person name="Rocha S.N."/>
            <person name="Santos K."/>
            <person name="Satori D."/>
            <person name="Silva A.G."/>
            <person name="Simao R.C.G."/>
            <person name="Soares M.A.M."/>
            <person name="Souza E.M."/>
            <person name="Steffens M.B.R."/>
            <person name="Steindel M."/>
            <person name="Tadra-Sfeir M.Z."/>
            <person name="Takahashi E.K."/>
            <person name="Torres R.A."/>
            <person name="Valle J.S."/>
            <person name="Vernal J.I."/>
            <person name="Vilas-Boas L.A."/>
            <person name="Watanabe M.A.E."/>
            <person name="Weiss V.A."/>
            <person name="Yates M.A."/>
            <person name="Souza E.M."/>
        </authorList>
    </citation>
    <scope>NUCLEOTIDE SEQUENCE [LARGE SCALE GENOMIC DNA]</scope>
    <source>
        <strain evidence="17 18">SmR1</strain>
    </source>
</reference>
<keyword evidence="9" id="KW-0406">Ion transport</keyword>
<dbReference type="GO" id="GO:0038023">
    <property type="term" value="F:signaling receptor activity"/>
    <property type="evidence" value="ECO:0007669"/>
    <property type="project" value="InterPro"/>
</dbReference>
<evidence type="ECO:0000256" key="14">
    <source>
        <dbReference type="PROSITE-ProRule" id="PRU01360"/>
    </source>
</evidence>
<dbReference type="EMBL" id="CP002039">
    <property type="protein sequence ID" value="ADJ65978.1"/>
    <property type="molecule type" value="Genomic_DNA"/>
</dbReference>
<dbReference type="KEGG" id="hse:Hsero_4512"/>
<dbReference type="HOGENOM" id="CLU_008287_9_0_4"/>
<dbReference type="PANTHER" id="PTHR32552:SF68">
    <property type="entry name" value="FERRICHROME OUTER MEMBRANE TRANSPORTER_PHAGE RECEPTOR"/>
    <property type="match status" value="1"/>
</dbReference>
<keyword evidence="10 15" id="KW-0798">TonB box</keyword>
<dbReference type="Gene3D" id="2.170.130.10">
    <property type="entry name" value="TonB-dependent receptor, plug domain"/>
    <property type="match status" value="1"/>
</dbReference>
<gene>
    <name evidence="17" type="primary">fhuA</name>
    <name evidence="17" type="ordered locus">Hsero_4512</name>
</gene>
<feature type="domain" description="Secretin/TonB short N-terminal" evidence="16">
    <location>
        <begin position="64"/>
        <end position="114"/>
    </location>
</feature>
<dbReference type="STRING" id="757424.Hsero_4512"/>
<keyword evidence="18" id="KW-1185">Reference proteome</keyword>
<name>D8IWU1_HERSS</name>
<evidence type="ECO:0000256" key="2">
    <source>
        <dbReference type="ARBA" id="ARBA00009810"/>
    </source>
</evidence>
<evidence type="ECO:0000256" key="15">
    <source>
        <dbReference type="RuleBase" id="RU003357"/>
    </source>
</evidence>
<dbReference type="Gene3D" id="2.40.170.20">
    <property type="entry name" value="TonB-dependent receptor, beta-barrel domain"/>
    <property type="match status" value="1"/>
</dbReference>
<evidence type="ECO:0000256" key="3">
    <source>
        <dbReference type="ARBA" id="ARBA00022448"/>
    </source>
</evidence>
<dbReference type="Pfam" id="PF07715">
    <property type="entry name" value="Plug"/>
    <property type="match status" value="1"/>
</dbReference>
<evidence type="ECO:0000256" key="10">
    <source>
        <dbReference type="ARBA" id="ARBA00023077"/>
    </source>
</evidence>
<dbReference type="InterPro" id="IPR039426">
    <property type="entry name" value="TonB-dep_rcpt-like"/>
</dbReference>
<evidence type="ECO:0000313" key="18">
    <source>
        <dbReference type="Proteomes" id="UP000000329"/>
    </source>
</evidence>
<accession>D8IWU1</accession>
<dbReference type="InterPro" id="IPR011662">
    <property type="entry name" value="Secretin/TonB_short_N"/>
</dbReference>
<evidence type="ECO:0000256" key="5">
    <source>
        <dbReference type="ARBA" id="ARBA00022496"/>
    </source>
</evidence>
<evidence type="ECO:0000256" key="8">
    <source>
        <dbReference type="ARBA" id="ARBA00023004"/>
    </source>
</evidence>
<keyword evidence="4 14" id="KW-1134">Transmembrane beta strand</keyword>
<dbReference type="AlphaFoldDB" id="D8IWU1"/>
<evidence type="ECO:0000259" key="16">
    <source>
        <dbReference type="SMART" id="SM00965"/>
    </source>
</evidence>
<dbReference type="Pfam" id="PF00593">
    <property type="entry name" value="TonB_dep_Rec_b-barrel"/>
    <property type="match status" value="1"/>
</dbReference>
<dbReference type="GO" id="GO:0009279">
    <property type="term" value="C:cell outer membrane"/>
    <property type="evidence" value="ECO:0007669"/>
    <property type="project" value="UniProtKB-SubCell"/>
</dbReference>
<evidence type="ECO:0000256" key="13">
    <source>
        <dbReference type="ARBA" id="ARBA00023237"/>
    </source>
</evidence>
<evidence type="ECO:0000256" key="1">
    <source>
        <dbReference type="ARBA" id="ARBA00004571"/>
    </source>
</evidence>
<comment type="similarity">
    <text evidence="2 14 15">Belongs to the TonB-dependent receptor family.</text>
</comment>
<dbReference type="PROSITE" id="PS52016">
    <property type="entry name" value="TONB_DEPENDENT_REC_3"/>
    <property type="match status" value="1"/>
</dbReference>
<keyword evidence="11 14" id="KW-0472">Membrane</keyword>
<organism evidence="17 18">
    <name type="scientific">Herbaspirillum seropedicae (strain SmR1)</name>
    <dbReference type="NCBI Taxonomy" id="757424"/>
    <lineage>
        <taxon>Bacteria</taxon>
        <taxon>Pseudomonadati</taxon>
        <taxon>Pseudomonadota</taxon>
        <taxon>Betaproteobacteria</taxon>
        <taxon>Burkholderiales</taxon>
        <taxon>Oxalobacteraceae</taxon>
        <taxon>Herbaspirillum</taxon>
    </lineage>
</organism>
<keyword evidence="13 14" id="KW-0998">Cell outer membrane</keyword>
<keyword evidence="3 14" id="KW-0813">Transport</keyword>
<dbReference type="Gene3D" id="3.55.50.30">
    <property type="match status" value="1"/>
</dbReference>
<dbReference type="eggNOG" id="COG4774">
    <property type="taxonomic scope" value="Bacteria"/>
</dbReference>
<dbReference type="PANTHER" id="PTHR32552">
    <property type="entry name" value="FERRICHROME IRON RECEPTOR-RELATED"/>
    <property type="match status" value="1"/>
</dbReference>